<dbReference type="Gene3D" id="3.40.50.720">
    <property type="entry name" value="NAD(P)-binding Rossmann-like Domain"/>
    <property type="match status" value="1"/>
</dbReference>
<dbReference type="Pfam" id="PF01370">
    <property type="entry name" value="Epimerase"/>
    <property type="match status" value="1"/>
</dbReference>
<proteinExistence type="inferred from homology"/>
<dbReference type="PANTHER" id="PTHR11092:SF0">
    <property type="entry name" value="EPIMERASE FAMILY PROTEIN SDR39U1"/>
    <property type="match status" value="1"/>
</dbReference>
<gene>
    <name evidence="4" type="ORF">ENJ10_11885</name>
</gene>
<evidence type="ECO:0000313" key="4">
    <source>
        <dbReference type="EMBL" id="HED11381.1"/>
    </source>
</evidence>
<reference evidence="4" key="1">
    <citation type="journal article" date="2020" name="mSystems">
        <title>Genome- and Community-Level Interaction Insights into Carbon Utilization and Element Cycling Functions of Hydrothermarchaeota in Hydrothermal Sediment.</title>
        <authorList>
            <person name="Zhou Z."/>
            <person name="Liu Y."/>
            <person name="Xu W."/>
            <person name="Pan J."/>
            <person name="Luo Z.H."/>
            <person name="Li M."/>
        </authorList>
    </citation>
    <scope>NUCLEOTIDE SEQUENCE [LARGE SCALE GENOMIC DNA]</scope>
    <source>
        <strain evidence="4">HyVt-456</strain>
    </source>
</reference>
<dbReference type="AlphaFoldDB" id="A0A7V1LNV0"/>
<accession>A0A7V1LNV0</accession>
<name>A0A7V1LNV0_CALAY</name>
<comment type="similarity">
    <text evidence="1">Belongs to the NAD(P)-dependent epimerase/dehydratase family. SDR39U1 subfamily.</text>
</comment>
<protein>
    <submittedName>
        <fullName evidence="4">TIGR01777 family protein</fullName>
    </submittedName>
</protein>
<dbReference type="InterPro" id="IPR010099">
    <property type="entry name" value="SDR39U1"/>
</dbReference>
<dbReference type="NCBIfam" id="TIGR01777">
    <property type="entry name" value="yfcH"/>
    <property type="match status" value="1"/>
</dbReference>
<comment type="caution">
    <text evidence="4">The sequence shown here is derived from an EMBL/GenBank/DDBJ whole genome shotgun (WGS) entry which is preliminary data.</text>
</comment>
<feature type="domain" description="NAD-dependent epimerase/dehydratase" evidence="2">
    <location>
        <begin position="3"/>
        <end position="225"/>
    </location>
</feature>
<evidence type="ECO:0000259" key="3">
    <source>
        <dbReference type="Pfam" id="PF08338"/>
    </source>
</evidence>
<dbReference type="InterPro" id="IPR013549">
    <property type="entry name" value="DUF1731"/>
</dbReference>
<feature type="domain" description="DUF1731" evidence="3">
    <location>
        <begin position="257"/>
        <end position="303"/>
    </location>
</feature>
<dbReference type="Pfam" id="PF08338">
    <property type="entry name" value="DUF1731"/>
    <property type="match status" value="1"/>
</dbReference>
<dbReference type="SUPFAM" id="SSF51735">
    <property type="entry name" value="NAD(P)-binding Rossmann-fold domains"/>
    <property type="match status" value="1"/>
</dbReference>
<dbReference type="InterPro" id="IPR036291">
    <property type="entry name" value="NAD(P)-bd_dom_sf"/>
</dbReference>
<dbReference type="PANTHER" id="PTHR11092">
    <property type="entry name" value="SUGAR NUCLEOTIDE EPIMERASE RELATED"/>
    <property type="match status" value="1"/>
</dbReference>
<evidence type="ECO:0000259" key="2">
    <source>
        <dbReference type="Pfam" id="PF01370"/>
    </source>
</evidence>
<sequence length="311" mass="35176">MRIIIAGASGLIGRALTEHLTARGHYVCALSRYPEKMKRKVPESEQRIWRRWRADDIEDWQSELENCDVVINLMGAPVLGGRWTKKRKEILYRSRVDTGKILSAAVVKYRPELKVFLQASAIGYYDIAQPQPVDEQGRAGDSFLARLTREWERSVDGLEDENIPVYRLRLGMVLSRESLVVRLMRPAFLMFKGGPVGSGRQMVSWIHIDDVRAIVDYLIARPQDGCVVNLTAPESVTMKAFARAFGQAIKRPSWLKIPAFVLKGLMGEMAGETMLSGIAVYPRKLLDMGYRFQYRQIEAAFGNILSPENSG</sequence>
<dbReference type="InterPro" id="IPR001509">
    <property type="entry name" value="Epimerase_deHydtase"/>
</dbReference>
<dbReference type="Proteomes" id="UP000886005">
    <property type="component" value="Unassembled WGS sequence"/>
</dbReference>
<organism evidence="4">
    <name type="scientific">Caldithrix abyssi</name>
    <dbReference type="NCBI Taxonomy" id="187145"/>
    <lineage>
        <taxon>Bacteria</taxon>
        <taxon>Pseudomonadati</taxon>
        <taxon>Calditrichota</taxon>
        <taxon>Calditrichia</taxon>
        <taxon>Calditrichales</taxon>
        <taxon>Calditrichaceae</taxon>
        <taxon>Caldithrix</taxon>
    </lineage>
</organism>
<evidence type="ECO:0000256" key="1">
    <source>
        <dbReference type="ARBA" id="ARBA00009353"/>
    </source>
</evidence>
<dbReference type="EMBL" id="DRLD01000328">
    <property type="protein sequence ID" value="HED11381.1"/>
    <property type="molecule type" value="Genomic_DNA"/>
</dbReference>